<dbReference type="AlphaFoldDB" id="A0A8X6XYH9"/>
<proteinExistence type="predicted"/>
<organism evidence="2 3">
    <name type="scientific">Trichonephila inaurata madagascariensis</name>
    <dbReference type="NCBI Taxonomy" id="2747483"/>
    <lineage>
        <taxon>Eukaryota</taxon>
        <taxon>Metazoa</taxon>
        <taxon>Ecdysozoa</taxon>
        <taxon>Arthropoda</taxon>
        <taxon>Chelicerata</taxon>
        <taxon>Arachnida</taxon>
        <taxon>Araneae</taxon>
        <taxon>Araneomorphae</taxon>
        <taxon>Entelegynae</taxon>
        <taxon>Araneoidea</taxon>
        <taxon>Nephilidae</taxon>
        <taxon>Trichonephila</taxon>
        <taxon>Trichonephila inaurata</taxon>
    </lineage>
</organism>
<feature type="region of interest" description="Disordered" evidence="1">
    <location>
        <begin position="69"/>
        <end position="167"/>
    </location>
</feature>
<accession>A0A8X6XYH9</accession>
<feature type="compositionally biased region" description="Basic and acidic residues" evidence="1">
    <location>
        <begin position="69"/>
        <end position="82"/>
    </location>
</feature>
<feature type="compositionally biased region" description="Basic and acidic residues" evidence="1">
    <location>
        <begin position="120"/>
        <end position="137"/>
    </location>
</feature>
<name>A0A8X6XYH9_9ARAC</name>
<dbReference type="EMBL" id="BMAV01013383">
    <property type="protein sequence ID" value="GFY61034.1"/>
    <property type="molecule type" value="Genomic_DNA"/>
</dbReference>
<evidence type="ECO:0000313" key="3">
    <source>
        <dbReference type="Proteomes" id="UP000886998"/>
    </source>
</evidence>
<reference evidence="2" key="1">
    <citation type="submission" date="2020-08" db="EMBL/GenBank/DDBJ databases">
        <title>Multicomponent nature underlies the extraordinary mechanical properties of spider dragline silk.</title>
        <authorList>
            <person name="Kono N."/>
            <person name="Nakamura H."/>
            <person name="Mori M."/>
            <person name="Yoshida Y."/>
            <person name="Ohtoshi R."/>
            <person name="Malay A.D."/>
            <person name="Moran D.A.P."/>
            <person name="Tomita M."/>
            <person name="Numata K."/>
            <person name="Arakawa K."/>
        </authorList>
    </citation>
    <scope>NUCLEOTIDE SEQUENCE</scope>
</reference>
<feature type="compositionally biased region" description="Low complexity" evidence="1">
    <location>
        <begin position="139"/>
        <end position="157"/>
    </location>
</feature>
<comment type="caution">
    <text evidence="2">The sequence shown here is derived from an EMBL/GenBank/DDBJ whole genome shotgun (WGS) entry which is preliminary data.</text>
</comment>
<gene>
    <name evidence="2" type="primary">NCL1_47471</name>
    <name evidence="2" type="ORF">TNIN_445021</name>
</gene>
<evidence type="ECO:0000313" key="2">
    <source>
        <dbReference type="EMBL" id="GFY61034.1"/>
    </source>
</evidence>
<dbReference type="Proteomes" id="UP000886998">
    <property type="component" value="Unassembled WGS sequence"/>
</dbReference>
<sequence length="309" mass="35775">MDRRNYFWYFGDKPSFWISFSKDVPLPVDDSPVEINSSSCPTNSIPSEVPLHSNTVDETETNDLHLREVEGQALNVEERNDVDATPETDSSTKPEANVSVMPNDRASGSKDIRIGSGNEPRSKDVRCVGRTKNDRYGYNKQSRGNSNRNNSYRGNQRFNRYPKPNEHSFNRFKNRGGYYPEIFDVEEHFTEGDYLPQNKADSEDYFAEARHDTSTVTDLSPRLRSYSPSNKRNERTNYYDSNRKYDGEKKGNFYHRSNSDTRGRRYLCNVREKTFGYEELQAVVRLKECGHLPMGQQFAIFGGTFFIHL</sequence>
<evidence type="ECO:0000256" key="1">
    <source>
        <dbReference type="SAM" id="MobiDB-lite"/>
    </source>
</evidence>
<protein>
    <submittedName>
        <fullName evidence="2">Ubiquitin domain-containing protein UBFD1</fullName>
    </submittedName>
</protein>
<keyword evidence="3" id="KW-1185">Reference proteome</keyword>